<proteinExistence type="predicted"/>
<evidence type="ECO:0000313" key="3">
    <source>
        <dbReference type="Proteomes" id="UP000272560"/>
    </source>
</evidence>
<dbReference type="Pfam" id="PF00581">
    <property type="entry name" value="Rhodanese"/>
    <property type="match status" value="1"/>
</dbReference>
<dbReference type="Pfam" id="PF11127">
    <property type="entry name" value="YgaP-like_TM"/>
    <property type="match status" value="1"/>
</dbReference>
<dbReference type="PANTHER" id="PTHR43031">
    <property type="entry name" value="FAD-DEPENDENT OXIDOREDUCTASE"/>
    <property type="match status" value="1"/>
</dbReference>
<dbReference type="PROSITE" id="PS50206">
    <property type="entry name" value="RHODANESE_3"/>
    <property type="match status" value="1"/>
</dbReference>
<organism evidence="2 3">
    <name type="scientific">Arthrobacter cheniae</name>
    <dbReference type="NCBI Taxonomy" id="1258888"/>
    <lineage>
        <taxon>Bacteria</taxon>
        <taxon>Bacillati</taxon>
        <taxon>Actinomycetota</taxon>
        <taxon>Actinomycetes</taxon>
        <taxon>Micrococcales</taxon>
        <taxon>Micrococcaceae</taxon>
        <taxon>Arthrobacter</taxon>
    </lineage>
</organism>
<keyword evidence="3" id="KW-1185">Reference proteome</keyword>
<dbReference type="InterPro" id="IPR036873">
    <property type="entry name" value="Rhodanese-like_dom_sf"/>
</dbReference>
<dbReference type="Proteomes" id="UP000272560">
    <property type="component" value="Unassembled WGS sequence"/>
</dbReference>
<comment type="caution">
    <text evidence="2">The sequence shown here is derived from an EMBL/GenBank/DDBJ whole genome shotgun (WGS) entry which is preliminary data.</text>
</comment>
<dbReference type="InterPro" id="IPR050229">
    <property type="entry name" value="GlpE_sulfurtransferase"/>
</dbReference>
<dbReference type="PANTHER" id="PTHR43031:SF1">
    <property type="entry name" value="PYRIDINE NUCLEOTIDE-DISULPHIDE OXIDOREDUCTASE"/>
    <property type="match status" value="1"/>
</dbReference>
<gene>
    <name evidence="2" type="ORF">D6T63_15660</name>
</gene>
<feature type="domain" description="Rhodanese" evidence="1">
    <location>
        <begin position="24"/>
        <end position="114"/>
    </location>
</feature>
<accession>A0A3A5MAR1</accession>
<dbReference type="EMBL" id="QZVT01000010">
    <property type="protein sequence ID" value="RJT76976.1"/>
    <property type="molecule type" value="Genomic_DNA"/>
</dbReference>
<dbReference type="AlphaFoldDB" id="A0A3A5MAR1"/>
<dbReference type="InterPro" id="IPR001763">
    <property type="entry name" value="Rhodanese-like_dom"/>
</dbReference>
<protein>
    <submittedName>
        <fullName evidence="2">DUF2892 domain-containing protein</fullName>
    </submittedName>
</protein>
<dbReference type="CDD" id="cd00158">
    <property type="entry name" value="RHOD"/>
    <property type="match status" value="1"/>
</dbReference>
<dbReference type="InterPro" id="IPR021309">
    <property type="entry name" value="YgaP-like_TM"/>
</dbReference>
<dbReference type="Gene3D" id="6.10.140.1340">
    <property type="match status" value="1"/>
</dbReference>
<dbReference type="OrthoDB" id="9800872at2"/>
<sequence>MPMTSASPTITTVSPQTLREWITEHEDLVVLDVRSAAEFESLHVRGSYNVPLPLLSEHAAELAERLGQRVVLVCQSGARAEQARQRLAGAGLDTAHVLTGGAPGFADAGGDVVRGSTRWDMERQVRMVAGSAVVLGLAGGRFVSPKLRALAGIIGTGLTFSAVSNSCAMGKALSAMPWNKTATEPTRESAILQIPAATADSEQATAA</sequence>
<evidence type="ECO:0000259" key="1">
    <source>
        <dbReference type="PROSITE" id="PS50206"/>
    </source>
</evidence>
<dbReference type="Gene3D" id="3.40.250.10">
    <property type="entry name" value="Rhodanese-like domain"/>
    <property type="match status" value="1"/>
</dbReference>
<evidence type="ECO:0000313" key="2">
    <source>
        <dbReference type="EMBL" id="RJT76976.1"/>
    </source>
</evidence>
<reference evidence="2 3" key="1">
    <citation type="submission" date="2018-09" db="EMBL/GenBank/DDBJ databases">
        <title>Novel species of Arthrobacter.</title>
        <authorList>
            <person name="Liu Q."/>
            <person name="Xin Y.-H."/>
        </authorList>
    </citation>
    <scope>NUCLEOTIDE SEQUENCE [LARGE SCALE GENOMIC DNA]</scope>
    <source>
        <strain evidence="2 3">Hz2</strain>
    </source>
</reference>
<dbReference type="SUPFAM" id="SSF52821">
    <property type="entry name" value="Rhodanese/Cell cycle control phosphatase"/>
    <property type="match status" value="1"/>
</dbReference>
<name>A0A3A5MAR1_9MICC</name>
<dbReference type="SMART" id="SM00450">
    <property type="entry name" value="RHOD"/>
    <property type="match status" value="1"/>
</dbReference>